<sequence length="93" mass="10286">MSINAVEQCIFDLGNSGRVRKGYSAEPEAFLARYALSDEEKALIREMDVAELFRRGLNPMLLMGFYMGFHGPASMVDYLSKMPTLASTLGTGE</sequence>
<proteinExistence type="predicted"/>
<protein>
    <recommendedName>
        <fullName evidence="1">Extradiol ring-cleavage dioxygenase LigAB LigA subunit domain-containing protein</fullName>
    </recommendedName>
</protein>
<dbReference type="SUPFAM" id="SSF48076">
    <property type="entry name" value="LigA subunit of an aromatic-ring-opening dioxygenase LigAB"/>
    <property type="match status" value="1"/>
</dbReference>
<dbReference type="EMBL" id="CZQE01000190">
    <property type="protein sequence ID" value="CUS44893.1"/>
    <property type="molecule type" value="Genomic_DNA"/>
</dbReference>
<dbReference type="Gene3D" id="1.10.700.10">
    <property type="entry name" value="Dioxygenase LigAB, LigA subunit"/>
    <property type="match status" value="1"/>
</dbReference>
<dbReference type="Pfam" id="PF07746">
    <property type="entry name" value="LigA"/>
    <property type="match status" value="1"/>
</dbReference>
<gene>
    <name evidence="2" type="ORF">MGWOODY_Smn350</name>
</gene>
<dbReference type="InterPro" id="IPR036622">
    <property type="entry name" value="LigA_sf"/>
</dbReference>
<dbReference type="AlphaFoldDB" id="A0A160TK18"/>
<reference evidence="2" key="1">
    <citation type="submission" date="2015-10" db="EMBL/GenBank/DDBJ databases">
        <authorList>
            <person name="Gilbert D.G."/>
        </authorList>
    </citation>
    <scope>NUCLEOTIDE SEQUENCE</scope>
</reference>
<dbReference type="InterPro" id="IPR011986">
    <property type="entry name" value="Xdiol_dOase_LigA"/>
</dbReference>
<feature type="domain" description="Extradiol ring-cleavage dioxygenase LigAB LigA subunit" evidence="1">
    <location>
        <begin position="16"/>
        <end position="66"/>
    </location>
</feature>
<evidence type="ECO:0000259" key="1">
    <source>
        <dbReference type="Pfam" id="PF07746"/>
    </source>
</evidence>
<evidence type="ECO:0000313" key="2">
    <source>
        <dbReference type="EMBL" id="CUS44893.1"/>
    </source>
</evidence>
<organism evidence="2">
    <name type="scientific">hydrothermal vent metagenome</name>
    <dbReference type="NCBI Taxonomy" id="652676"/>
    <lineage>
        <taxon>unclassified sequences</taxon>
        <taxon>metagenomes</taxon>
        <taxon>ecological metagenomes</taxon>
    </lineage>
</organism>
<accession>A0A160TK18</accession>
<name>A0A160TK18_9ZZZZ</name>